<evidence type="ECO:0000256" key="3">
    <source>
        <dbReference type="ARBA" id="ARBA00022801"/>
    </source>
</evidence>
<name>A0A380TDE3_9ZZZZ</name>
<keyword evidence="4" id="KW-0862">Zinc</keyword>
<dbReference type="GO" id="GO:0016811">
    <property type="term" value="F:hydrolase activity, acting on carbon-nitrogen (but not peptide) bonds, in linear amides"/>
    <property type="evidence" value="ECO:0007669"/>
    <property type="project" value="TreeGrafter"/>
</dbReference>
<sequence>MDWQHWEALASPEFAALDPATTVALLPMGAVEQHGPHLPLGTDSRICDAIVDAALARSGGSGKVLRLPTQRIGVSPEHASFAGTLSLEPELALAIVTAIGRAVAATPVRKLILFNAHGGQPQILDLAAPRLRRETGLLVVRATYFRFGTPPGLIPETEARYGLHGGMLETSLMLAIAPELVRAEHCRDFPSRAAALEEGSAVFRVEGRTGIGWLAEDLNAQGVVGDAASASAELGRQLLDHYAATLAALIADVQQLPWPPSAAPEERG</sequence>
<dbReference type="Pfam" id="PF02633">
    <property type="entry name" value="Creatininase"/>
    <property type="match status" value="1"/>
</dbReference>
<dbReference type="InterPro" id="IPR003785">
    <property type="entry name" value="Creatininase/forma_Hydrolase"/>
</dbReference>
<keyword evidence="3" id="KW-0378">Hydrolase</keyword>
<protein>
    <submittedName>
        <fullName evidence="5">Creatininase</fullName>
    </submittedName>
</protein>
<accession>A0A380TDE3</accession>
<dbReference type="SUPFAM" id="SSF102215">
    <property type="entry name" value="Creatininase"/>
    <property type="match status" value="1"/>
</dbReference>
<evidence type="ECO:0000256" key="1">
    <source>
        <dbReference type="ARBA" id="ARBA00001947"/>
    </source>
</evidence>
<evidence type="ECO:0000256" key="2">
    <source>
        <dbReference type="ARBA" id="ARBA00022723"/>
    </source>
</evidence>
<proteinExistence type="predicted"/>
<dbReference type="Gene3D" id="3.40.50.10310">
    <property type="entry name" value="Creatininase"/>
    <property type="match status" value="1"/>
</dbReference>
<dbReference type="InterPro" id="IPR024087">
    <property type="entry name" value="Creatininase-like_sf"/>
</dbReference>
<dbReference type="GO" id="GO:0046872">
    <property type="term" value="F:metal ion binding"/>
    <property type="evidence" value="ECO:0007669"/>
    <property type="project" value="UniProtKB-KW"/>
</dbReference>
<evidence type="ECO:0000256" key="4">
    <source>
        <dbReference type="ARBA" id="ARBA00022833"/>
    </source>
</evidence>
<organism evidence="5">
    <name type="scientific">metagenome</name>
    <dbReference type="NCBI Taxonomy" id="256318"/>
    <lineage>
        <taxon>unclassified sequences</taxon>
        <taxon>metagenomes</taxon>
    </lineage>
</organism>
<dbReference type="AlphaFoldDB" id="A0A380TDE3"/>
<dbReference type="PANTHER" id="PTHR35005">
    <property type="entry name" value="3-DEHYDRO-SCYLLO-INOSOSE HYDROLASE"/>
    <property type="match status" value="1"/>
</dbReference>
<gene>
    <name evidence="5" type="ORF">DF3PB_2660002</name>
</gene>
<dbReference type="PANTHER" id="PTHR35005:SF1">
    <property type="entry name" value="2-AMINO-5-FORMYLAMINO-6-RIBOSYLAMINOPYRIMIDIN-4(3H)-ONE 5'-MONOPHOSPHATE DEFORMYLASE"/>
    <property type="match status" value="1"/>
</dbReference>
<dbReference type="GO" id="GO:0009231">
    <property type="term" value="P:riboflavin biosynthetic process"/>
    <property type="evidence" value="ECO:0007669"/>
    <property type="project" value="TreeGrafter"/>
</dbReference>
<dbReference type="EMBL" id="UIDG01000186">
    <property type="protein sequence ID" value="SUS06306.1"/>
    <property type="molecule type" value="Genomic_DNA"/>
</dbReference>
<reference evidence="5" key="1">
    <citation type="submission" date="2018-07" db="EMBL/GenBank/DDBJ databases">
        <authorList>
            <person name="Quirk P.G."/>
            <person name="Krulwich T.A."/>
        </authorList>
    </citation>
    <scope>NUCLEOTIDE SEQUENCE</scope>
</reference>
<evidence type="ECO:0000313" key="5">
    <source>
        <dbReference type="EMBL" id="SUS06306.1"/>
    </source>
</evidence>
<keyword evidence="2" id="KW-0479">Metal-binding</keyword>
<comment type="cofactor">
    <cofactor evidence="1">
        <name>Zn(2+)</name>
        <dbReference type="ChEBI" id="CHEBI:29105"/>
    </cofactor>
</comment>